<proteinExistence type="predicted"/>
<dbReference type="GeneID" id="36402131"/>
<organism evidence="2 3">
    <name type="scientific">Plasmopara halstedii</name>
    <name type="common">Downy mildew of sunflower</name>
    <dbReference type="NCBI Taxonomy" id="4781"/>
    <lineage>
        <taxon>Eukaryota</taxon>
        <taxon>Sar</taxon>
        <taxon>Stramenopiles</taxon>
        <taxon>Oomycota</taxon>
        <taxon>Peronosporomycetes</taxon>
        <taxon>Peronosporales</taxon>
        <taxon>Peronosporaceae</taxon>
        <taxon>Plasmopara</taxon>
    </lineage>
</organism>
<keyword evidence="3" id="KW-1185">Reference proteome</keyword>
<feature type="region of interest" description="Disordered" evidence="1">
    <location>
        <begin position="1"/>
        <end position="46"/>
    </location>
</feature>
<accession>A0A0P1B5M2</accession>
<protein>
    <submittedName>
        <fullName evidence="2">Uncharacterized protein</fullName>
    </submittedName>
</protein>
<evidence type="ECO:0000313" key="3">
    <source>
        <dbReference type="Proteomes" id="UP000054928"/>
    </source>
</evidence>
<dbReference type="EMBL" id="CCYD01003042">
    <property type="protein sequence ID" value="CEG49306.1"/>
    <property type="molecule type" value="Genomic_DNA"/>
</dbReference>
<dbReference type="AlphaFoldDB" id="A0A0P1B5M2"/>
<evidence type="ECO:0000313" key="2">
    <source>
        <dbReference type="EMBL" id="CEG49306.1"/>
    </source>
</evidence>
<sequence>MPNSKSMSNGADVRQKKPQYGHKTRHHVCRSNQKYPGGDKERSSSRSFLTDFWNWIAPRLFEYDIIRILPTVLFETIRRHA</sequence>
<name>A0A0P1B5M2_PLAHL</name>
<dbReference type="Proteomes" id="UP000054928">
    <property type="component" value="Unassembled WGS sequence"/>
</dbReference>
<dbReference type="RefSeq" id="XP_024585675.1">
    <property type="nucleotide sequence ID" value="XM_024720481.1"/>
</dbReference>
<reference evidence="3" key="1">
    <citation type="submission" date="2014-09" db="EMBL/GenBank/DDBJ databases">
        <authorList>
            <person name="Sharma Rahul"/>
            <person name="Thines Marco"/>
        </authorList>
    </citation>
    <scope>NUCLEOTIDE SEQUENCE [LARGE SCALE GENOMIC DNA]</scope>
</reference>
<feature type="compositionally biased region" description="Basic residues" evidence="1">
    <location>
        <begin position="16"/>
        <end position="29"/>
    </location>
</feature>
<evidence type="ECO:0000256" key="1">
    <source>
        <dbReference type="SAM" id="MobiDB-lite"/>
    </source>
</evidence>